<evidence type="ECO:0000256" key="2">
    <source>
        <dbReference type="ARBA" id="ARBA00022630"/>
    </source>
</evidence>
<comment type="caution">
    <text evidence="7">The sequence shown here is derived from an EMBL/GenBank/DDBJ whole genome shotgun (WGS) entry which is preliminary data.</text>
</comment>
<dbReference type="CDD" id="cd02146">
    <property type="entry name" value="NfsA-like"/>
    <property type="match status" value="1"/>
</dbReference>
<dbReference type="Pfam" id="PF00881">
    <property type="entry name" value="Nitroreductase"/>
    <property type="match status" value="1"/>
</dbReference>
<dbReference type="PANTHER" id="PTHR43425:SF2">
    <property type="entry name" value="OXYGEN-INSENSITIVE NADPH NITROREDUCTASE"/>
    <property type="match status" value="1"/>
</dbReference>
<feature type="domain" description="Nitroreductase" evidence="6">
    <location>
        <begin position="9"/>
        <end position="163"/>
    </location>
</feature>
<dbReference type="NCBIfam" id="NF008033">
    <property type="entry name" value="PRK10765.1"/>
    <property type="match status" value="1"/>
</dbReference>
<dbReference type="SUPFAM" id="SSF55469">
    <property type="entry name" value="FMN-dependent nitroreductase-like"/>
    <property type="match status" value="1"/>
</dbReference>
<evidence type="ECO:0000256" key="4">
    <source>
        <dbReference type="ARBA" id="ARBA00023002"/>
    </source>
</evidence>
<evidence type="ECO:0000256" key="5">
    <source>
        <dbReference type="PIRNR" id="PIRNR005426"/>
    </source>
</evidence>
<evidence type="ECO:0000256" key="3">
    <source>
        <dbReference type="ARBA" id="ARBA00022643"/>
    </source>
</evidence>
<name>A0ABU9VVR7_9CLOT</name>
<keyword evidence="4 5" id="KW-0560">Oxidoreductase</keyword>
<dbReference type="Gene3D" id="3.40.109.10">
    <property type="entry name" value="NADH Oxidase"/>
    <property type="match status" value="1"/>
</dbReference>
<dbReference type="InterPro" id="IPR029479">
    <property type="entry name" value="Nitroreductase"/>
</dbReference>
<dbReference type="Proteomes" id="UP001407405">
    <property type="component" value="Unassembled WGS sequence"/>
</dbReference>
<dbReference type="RefSeq" id="WP_343186549.1">
    <property type="nucleotide sequence ID" value="NZ_JBCITM010000013.1"/>
</dbReference>
<comment type="similarity">
    <text evidence="1 5">Belongs to the flavin oxidoreductase frp family.</text>
</comment>
<dbReference type="PANTHER" id="PTHR43425">
    <property type="entry name" value="OXYGEN-INSENSITIVE NADPH NITROREDUCTASE"/>
    <property type="match status" value="1"/>
</dbReference>
<evidence type="ECO:0000259" key="6">
    <source>
        <dbReference type="Pfam" id="PF00881"/>
    </source>
</evidence>
<keyword evidence="8" id="KW-1185">Reference proteome</keyword>
<evidence type="ECO:0000313" key="8">
    <source>
        <dbReference type="Proteomes" id="UP001407405"/>
    </source>
</evidence>
<evidence type="ECO:0000313" key="7">
    <source>
        <dbReference type="EMBL" id="MEN1761251.1"/>
    </source>
</evidence>
<keyword evidence="2 5" id="KW-0285">Flavoprotein</keyword>
<dbReference type="EMBL" id="JBCITM010000013">
    <property type="protein sequence ID" value="MEN1761251.1"/>
    <property type="molecule type" value="Genomic_DNA"/>
</dbReference>
<accession>A0ABU9VVR7</accession>
<keyword evidence="5" id="KW-0521">NADP</keyword>
<dbReference type="InterPro" id="IPR016446">
    <property type="entry name" value="Flavin_OxRdtase_Frp"/>
</dbReference>
<reference evidence="7 8" key="1">
    <citation type="submission" date="2024-04" db="EMBL/GenBank/DDBJ databases">
        <title>Genome sequencing and metabolic network reconstruction of aminoacids and betaine degradation by Anoxynatronum sibiricum.</title>
        <authorList>
            <person name="Detkova E.N."/>
            <person name="Boltjanskaja Y.V."/>
            <person name="Mardanov A.V."/>
            <person name="Kevbrin V."/>
        </authorList>
    </citation>
    <scope>NUCLEOTIDE SEQUENCE [LARGE SCALE GENOMIC DNA]</scope>
    <source>
        <strain evidence="7 8">Z-7981</strain>
    </source>
</reference>
<keyword evidence="3 5" id="KW-0288">FMN</keyword>
<dbReference type="InterPro" id="IPR000415">
    <property type="entry name" value="Nitroreductase-like"/>
</dbReference>
<evidence type="ECO:0000256" key="1">
    <source>
        <dbReference type="ARBA" id="ARBA00008366"/>
    </source>
</evidence>
<gene>
    <name evidence="7" type="primary">nfsA</name>
    <name evidence="7" type="ORF">AAIG11_12230</name>
</gene>
<protein>
    <submittedName>
        <fullName evidence="7">Oxygen-insensitive NADPH nitroreductase</fullName>
    </submittedName>
</protein>
<sequence>MNEVIHLLEKHRSIRRFLDQPVEDAVVESIIRCGQHAATSSFLQAYSVIRVRDTEKREQLATWCGDQQHVKEAPLFLIFCADLHRWQMACEVQGVTMVPGMTEQFIIASVDAGIFGQNVLVAAESLGLGGVYVGGIRNHPREVSDLLQLPKQVYPVFGMSLGYPAQDPQVKPRLPLNLVLMEETYHEDRELLKDYDHTFQAYLNSRGSNQRNQTWTQTVAEKVTREMRPHMRRYLIDQGFEMK</sequence>
<dbReference type="PIRSF" id="PIRSF005426">
    <property type="entry name" value="Frp"/>
    <property type="match status" value="1"/>
</dbReference>
<organism evidence="7 8">
    <name type="scientific">Anoxynatronum sibiricum</name>
    <dbReference type="NCBI Taxonomy" id="210623"/>
    <lineage>
        <taxon>Bacteria</taxon>
        <taxon>Bacillati</taxon>
        <taxon>Bacillota</taxon>
        <taxon>Clostridia</taxon>
        <taxon>Eubacteriales</taxon>
        <taxon>Clostridiaceae</taxon>
        <taxon>Anoxynatronum</taxon>
    </lineage>
</organism>
<proteinExistence type="inferred from homology"/>